<organism evidence="1 2">
    <name type="scientific">Planctomyces bekefii</name>
    <dbReference type="NCBI Taxonomy" id="1653850"/>
    <lineage>
        <taxon>Bacteria</taxon>
        <taxon>Pseudomonadati</taxon>
        <taxon>Planctomycetota</taxon>
        <taxon>Planctomycetia</taxon>
        <taxon>Planctomycetales</taxon>
        <taxon>Planctomycetaceae</taxon>
        <taxon>Planctomyces</taxon>
    </lineage>
</organism>
<comment type="caution">
    <text evidence="1">The sequence shown here is derived from an EMBL/GenBank/DDBJ whole genome shotgun (WGS) entry which is preliminary data.</text>
</comment>
<reference evidence="1 2" key="1">
    <citation type="submission" date="2019-08" db="EMBL/GenBank/DDBJ databases">
        <title>100 year-old enigma solved: identification of Planctomyces bekefii, the type genus and species of the phylum Planctomycetes.</title>
        <authorList>
            <person name="Svetlana D.N."/>
            <person name="Overmann J."/>
        </authorList>
    </citation>
    <scope>NUCLEOTIDE SEQUENCE [LARGE SCALE GENOMIC DNA]</scope>
    <source>
        <strain evidence="1">Phe10_nw2017</strain>
    </source>
</reference>
<gene>
    <name evidence="1" type="ORF">E3A20_12310</name>
</gene>
<protein>
    <submittedName>
        <fullName evidence="1">Uncharacterized protein</fullName>
    </submittedName>
</protein>
<reference evidence="1 2" key="2">
    <citation type="submission" date="2019-08" db="EMBL/GenBank/DDBJ databases">
        <authorList>
            <person name="Henke P."/>
        </authorList>
    </citation>
    <scope>NUCLEOTIDE SEQUENCE [LARGE SCALE GENOMIC DNA]</scope>
    <source>
        <strain evidence="1">Phe10_nw2017</strain>
    </source>
</reference>
<name>A0A5C6M688_9PLAN</name>
<keyword evidence="2" id="KW-1185">Reference proteome</keyword>
<dbReference type="Proteomes" id="UP000321083">
    <property type="component" value="Unassembled WGS sequence"/>
</dbReference>
<proteinExistence type="predicted"/>
<sequence length="53" mass="6254">MKGYYLYPATVADFYRRLGDSKRAVQHYEEALGLVGTEPERRFLERRLAECNN</sequence>
<dbReference type="EMBL" id="SRHE01000218">
    <property type="protein sequence ID" value="TWW09639.1"/>
    <property type="molecule type" value="Genomic_DNA"/>
</dbReference>
<accession>A0A5C6M688</accession>
<evidence type="ECO:0000313" key="1">
    <source>
        <dbReference type="EMBL" id="TWW09639.1"/>
    </source>
</evidence>
<dbReference type="AlphaFoldDB" id="A0A5C6M688"/>
<evidence type="ECO:0000313" key="2">
    <source>
        <dbReference type="Proteomes" id="UP000321083"/>
    </source>
</evidence>